<dbReference type="RefSeq" id="WP_012633243.1">
    <property type="nucleotide sequence ID" value="NC_011891.1"/>
</dbReference>
<dbReference type="AlphaFoldDB" id="B8J850"/>
<evidence type="ECO:0000313" key="3">
    <source>
        <dbReference type="Proteomes" id="UP000007089"/>
    </source>
</evidence>
<dbReference type="EMBL" id="CP001359">
    <property type="protein sequence ID" value="ACL65349.1"/>
    <property type="molecule type" value="Genomic_DNA"/>
</dbReference>
<keyword evidence="3" id="KW-1185">Reference proteome</keyword>
<accession>B8J850</accession>
<evidence type="ECO:0000313" key="2">
    <source>
        <dbReference type="EMBL" id="ACL65349.1"/>
    </source>
</evidence>
<dbReference type="Proteomes" id="UP000007089">
    <property type="component" value="Chromosome"/>
</dbReference>
<proteinExistence type="predicted"/>
<gene>
    <name evidence="2" type="ordered locus">A2cp1_2008</name>
</gene>
<feature type="domain" description="Predicted DNA-binding protein ribbon-helix-helix" evidence="1">
    <location>
        <begin position="4"/>
        <end position="47"/>
    </location>
</feature>
<reference evidence="2" key="1">
    <citation type="submission" date="2009-01" db="EMBL/GenBank/DDBJ databases">
        <title>Complete sequence of Anaeromyxobacter dehalogenans 2CP-1.</title>
        <authorList>
            <consortium name="US DOE Joint Genome Institute"/>
            <person name="Lucas S."/>
            <person name="Copeland A."/>
            <person name="Lapidus A."/>
            <person name="Glavina del Rio T."/>
            <person name="Dalin E."/>
            <person name="Tice H."/>
            <person name="Bruce D."/>
            <person name="Goodwin L."/>
            <person name="Pitluck S."/>
            <person name="Saunders E."/>
            <person name="Brettin T."/>
            <person name="Detter J.C."/>
            <person name="Han C."/>
            <person name="Larimer F."/>
            <person name="Land M."/>
            <person name="Hauser L."/>
            <person name="Kyrpides N."/>
            <person name="Ovchinnikova G."/>
            <person name="Beliaev A.S."/>
            <person name="Richardson P."/>
        </authorList>
    </citation>
    <scope>NUCLEOTIDE SEQUENCE</scope>
    <source>
        <strain evidence="2">2CP-1</strain>
    </source>
</reference>
<name>B8J850_ANAD2</name>
<organism evidence="2 3">
    <name type="scientific">Anaeromyxobacter dehalogenans (strain ATCC BAA-258 / DSM 21875 / 2CP-1)</name>
    <dbReference type="NCBI Taxonomy" id="455488"/>
    <lineage>
        <taxon>Bacteria</taxon>
        <taxon>Pseudomonadati</taxon>
        <taxon>Myxococcota</taxon>
        <taxon>Myxococcia</taxon>
        <taxon>Myxococcales</taxon>
        <taxon>Cystobacterineae</taxon>
        <taxon>Anaeromyxobacteraceae</taxon>
        <taxon>Anaeromyxobacter</taxon>
    </lineage>
</organism>
<protein>
    <recommendedName>
        <fullName evidence="1">Predicted DNA-binding protein ribbon-helix-helix domain-containing protein</fullName>
    </recommendedName>
</protein>
<sequence>MARKKISTTVYITPEQDERLKLLHARTKVPVAEYIRQGIDLVLEKYRGALPGQLTLEDVGEAKK</sequence>
<dbReference type="KEGG" id="acp:A2cp1_2008"/>
<evidence type="ECO:0000259" key="1">
    <source>
        <dbReference type="Pfam" id="PF12651"/>
    </source>
</evidence>
<dbReference type="HOGENOM" id="CLU_200479_0_0_7"/>
<dbReference type="Pfam" id="PF12651">
    <property type="entry name" value="RHH_3"/>
    <property type="match status" value="1"/>
</dbReference>
<dbReference type="InterPro" id="IPR038733">
    <property type="entry name" value="Predicted_DNA_bind_prot_RHH"/>
</dbReference>